<dbReference type="ExpressionAtlas" id="A0A2K1XW70">
    <property type="expression patterns" value="baseline and differential"/>
</dbReference>
<organism evidence="2 3">
    <name type="scientific">Populus trichocarpa</name>
    <name type="common">Western balsam poplar</name>
    <name type="synonym">Populus balsamifera subsp. trichocarpa</name>
    <dbReference type="NCBI Taxonomy" id="3694"/>
    <lineage>
        <taxon>Eukaryota</taxon>
        <taxon>Viridiplantae</taxon>
        <taxon>Streptophyta</taxon>
        <taxon>Embryophyta</taxon>
        <taxon>Tracheophyta</taxon>
        <taxon>Spermatophyta</taxon>
        <taxon>Magnoliopsida</taxon>
        <taxon>eudicotyledons</taxon>
        <taxon>Gunneridae</taxon>
        <taxon>Pentapetalae</taxon>
        <taxon>rosids</taxon>
        <taxon>fabids</taxon>
        <taxon>Malpighiales</taxon>
        <taxon>Salicaceae</taxon>
        <taxon>Saliceae</taxon>
        <taxon>Populus</taxon>
    </lineage>
</organism>
<dbReference type="Gramene" id="Potri.014G151900.1.v4.1">
    <property type="protein sequence ID" value="Potri.014G151900.1.v4.1"/>
    <property type="gene ID" value="Potri.014G151900.v4.1"/>
</dbReference>
<feature type="compositionally biased region" description="Polar residues" evidence="1">
    <location>
        <begin position="118"/>
        <end position="133"/>
    </location>
</feature>
<dbReference type="AlphaFoldDB" id="A0A2K1XW70"/>
<evidence type="ECO:0000313" key="3">
    <source>
        <dbReference type="Proteomes" id="UP000006729"/>
    </source>
</evidence>
<dbReference type="FunCoup" id="A0A2K1XW70">
    <property type="interactions" value="52"/>
</dbReference>
<dbReference type="PANTHER" id="PTHR33974:SF2">
    <property type="entry name" value="VASCULAR-RELATED UNKNOWN PROTEIN 1"/>
    <property type="match status" value="1"/>
</dbReference>
<proteinExistence type="predicted"/>
<evidence type="ECO:0000256" key="1">
    <source>
        <dbReference type="SAM" id="MobiDB-lite"/>
    </source>
</evidence>
<keyword evidence="3" id="KW-1185">Reference proteome</keyword>
<evidence type="ECO:0000313" key="2">
    <source>
        <dbReference type="EMBL" id="PNT05019.1"/>
    </source>
</evidence>
<feature type="region of interest" description="Disordered" evidence="1">
    <location>
        <begin position="94"/>
        <end position="135"/>
    </location>
</feature>
<dbReference type="OrthoDB" id="779856at2759"/>
<dbReference type="STRING" id="3694.A0A2K1XW70"/>
<protein>
    <submittedName>
        <fullName evidence="2">Uncharacterized protein</fullName>
    </submittedName>
</protein>
<sequence>MEDFSINHSSMNKAVSVSPAEESGWTSYFEDFSNHKEEDHSLCSITFDSSSMVSDAASFPPWKSSHAVACSSINGGLPKELTFKKTRAKEISLDDSLEDTASSPVNSPKVRDLRPISENPTKTNDQYFNSSLGNKEGSGLEQYAEGLETSERCEIIFSSGKNDCIDLKKRGLCLVPLSMLVNYLG</sequence>
<dbReference type="EMBL" id="CM009303">
    <property type="protein sequence ID" value="PNT05019.1"/>
    <property type="molecule type" value="Genomic_DNA"/>
</dbReference>
<dbReference type="InterPro" id="IPR039280">
    <property type="entry name" value="VUP"/>
</dbReference>
<dbReference type="InParanoid" id="A0A2K1XW70"/>
<dbReference type="GO" id="GO:0010089">
    <property type="term" value="P:xylem development"/>
    <property type="evidence" value="ECO:0007669"/>
    <property type="project" value="InterPro"/>
</dbReference>
<dbReference type="PANTHER" id="PTHR33974">
    <property type="entry name" value="VASCULAR-RELATED UNKNOWN PROTEIN 1-RELATED"/>
    <property type="match status" value="1"/>
</dbReference>
<name>A0A2K1XW70_POPTR</name>
<accession>A0A2K1XW70</accession>
<reference evidence="2 3" key="1">
    <citation type="journal article" date="2006" name="Science">
        <title>The genome of black cottonwood, Populus trichocarpa (Torr. &amp; Gray).</title>
        <authorList>
            <person name="Tuskan G.A."/>
            <person name="Difazio S."/>
            <person name="Jansson S."/>
            <person name="Bohlmann J."/>
            <person name="Grigoriev I."/>
            <person name="Hellsten U."/>
            <person name="Putnam N."/>
            <person name="Ralph S."/>
            <person name="Rombauts S."/>
            <person name="Salamov A."/>
            <person name="Schein J."/>
            <person name="Sterck L."/>
            <person name="Aerts A."/>
            <person name="Bhalerao R.R."/>
            <person name="Bhalerao R.P."/>
            <person name="Blaudez D."/>
            <person name="Boerjan W."/>
            <person name="Brun A."/>
            <person name="Brunner A."/>
            <person name="Busov V."/>
            <person name="Campbell M."/>
            <person name="Carlson J."/>
            <person name="Chalot M."/>
            <person name="Chapman J."/>
            <person name="Chen G.L."/>
            <person name="Cooper D."/>
            <person name="Coutinho P.M."/>
            <person name="Couturier J."/>
            <person name="Covert S."/>
            <person name="Cronk Q."/>
            <person name="Cunningham R."/>
            <person name="Davis J."/>
            <person name="Degroeve S."/>
            <person name="Dejardin A."/>
            <person name="Depamphilis C."/>
            <person name="Detter J."/>
            <person name="Dirks B."/>
            <person name="Dubchak I."/>
            <person name="Duplessis S."/>
            <person name="Ehlting J."/>
            <person name="Ellis B."/>
            <person name="Gendler K."/>
            <person name="Goodstein D."/>
            <person name="Gribskov M."/>
            <person name="Grimwood J."/>
            <person name="Groover A."/>
            <person name="Gunter L."/>
            <person name="Hamberger B."/>
            <person name="Heinze B."/>
            <person name="Helariutta Y."/>
            <person name="Henrissat B."/>
            <person name="Holligan D."/>
            <person name="Holt R."/>
            <person name="Huang W."/>
            <person name="Islam-Faridi N."/>
            <person name="Jones S."/>
            <person name="Jones-Rhoades M."/>
            <person name="Jorgensen R."/>
            <person name="Joshi C."/>
            <person name="Kangasjarvi J."/>
            <person name="Karlsson J."/>
            <person name="Kelleher C."/>
            <person name="Kirkpatrick R."/>
            <person name="Kirst M."/>
            <person name="Kohler A."/>
            <person name="Kalluri U."/>
            <person name="Larimer F."/>
            <person name="Leebens-Mack J."/>
            <person name="Leple J.C."/>
            <person name="Locascio P."/>
            <person name="Lou Y."/>
            <person name="Lucas S."/>
            <person name="Martin F."/>
            <person name="Montanini B."/>
            <person name="Napoli C."/>
            <person name="Nelson D.R."/>
            <person name="Nelson C."/>
            <person name="Nieminen K."/>
            <person name="Nilsson O."/>
            <person name="Pereda V."/>
            <person name="Peter G."/>
            <person name="Philippe R."/>
            <person name="Pilate G."/>
            <person name="Poliakov A."/>
            <person name="Razumovskaya J."/>
            <person name="Richardson P."/>
            <person name="Rinaldi C."/>
            <person name="Ritland K."/>
            <person name="Rouze P."/>
            <person name="Ryaboy D."/>
            <person name="Schmutz J."/>
            <person name="Schrader J."/>
            <person name="Segerman B."/>
            <person name="Shin H."/>
            <person name="Siddiqui A."/>
            <person name="Sterky F."/>
            <person name="Terry A."/>
            <person name="Tsai C.J."/>
            <person name="Uberbacher E."/>
            <person name="Unneberg P."/>
            <person name="Vahala J."/>
            <person name="Wall K."/>
            <person name="Wessler S."/>
            <person name="Yang G."/>
            <person name="Yin T."/>
            <person name="Douglas C."/>
            <person name="Marra M."/>
            <person name="Sandberg G."/>
            <person name="Van de Peer Y."/>
            <person name="Rokhsar D."/>
        </authorList>
    </citation>
    <scope>NUCLEOTIDE SEQUENCE [LARGE SCALE GENOMIC DNA]</scope>
    <source>
        <strain evidence="3">cv. Nisqually</strain>
    </source>
</reference>
<gene>
    <name evidence="2" type="ORF">POPTR_014G151900</name>
</gene>
<dbReference type="Proteomes" id="UP000006729">
    <property type="component" value="Chromosome 14"/>
</dbReference>
<dbReference type="OMA" id="AWKFSHH"/>